<comment type="caution">
    <text evidence="1">The sequence shown here is derived from an EMBL/GenBank/DDBJ whole genome shotgun (WGS) entry which is preliminary data.</text>
</comment>
<proteinExistence type="predicted"/>
<name>A0A3A4AS87_9ACTN</name>
<keyword evidence="2" id="KW-1185">Reference proteome</keyword>
<sequence>MSSNGWHGLADNVAAHAQNYLDGLAAVAQGEGEDRTVSMLLLEVAQVSAAGAQLGASQDVILPTNWEPPISADPDLDELRTALAARLGPVDGYVEVFDPYKDTSLTPYRLSDDLTAVAADLVHGLRHYQAGRPLEALWWWQYSYFNTWGNHAGAALRALQALVAHSRLDVEAAEASIEAAMSAVVEEGSQVQTGR</sequence>
<dbReference type="EMBL" id="QZEY01000005">
    <property type="protein sequence ID" value="RJL32071.1"/>
    <property type="molecule type" value="Genomic_DNA"/>
</dbReference>
<dbReference type="Gene3D" id="1.20.120.1550">
    <property type="entry name" value="Protein of unknown function DUF5063"/>
    <property type="match status" value="1"/>
</dbReference>
<protein>
    <submittedName>
        <fullName evidence="1">DUF5063 domain-containing protein</fullName>
    </submittedName>
</protein>
<dbReference type="AlphaFoldDB" id="A0A3A4AS87"/>
<reference evidence="1 2" key="1">
    <citation type="submission" date="2018-09" db="EMBL/GenBank/DDBJ databases">
        <title>YIM 75507 draft genome.</title>
        <authorList>
            <person name="Tang S."/>
            <person name="Feng Y."/>
        </authorList>
    </citation>
    <scope>NUCLEOTIDE SEQUENCE [LARGE SCALE GENOMIC DNA]</scope>
    <source>
        <strain evidence="1 2">YIM 75507</strain>
    </source>
</reference>
<dbReference type="InterPro" id="IPR038312">
    <property type="entry name" value="DUF5063_sf"/>
</dbReference>
<organism evidence="1 2">
    <name type="scientific">Bailinhaonella thermotolerans</name>
    <dbReference type="NCBI Taxonomy" id="1070861"/>
    <lineage>
        <taxon>Bacteria</taxon>
        <taxon>Bacillati</taxon>
        <taxon>Actinomycetota</taxon>
        <taxon>Actinomycetes</taxon>
        <taxon>Streptosporangiales</taxon>
        <taxon>Streptosporangiaceae</taxon>
        <taxon>Bailinhaonella</taxon>
    </lineage>
</organism>
<dbReference type="RefSeq" id="WP_119927389.1">
    <property type="nucleotide sequence ID" value="NZ_QZEY01000005.1"/>
</dbReference>
<evidence type="ECO:0000313" key="1">
    <source>
        <dbReference type="EMBL" id="RJL32071.1"/>
    </source>
</evidence>
<gene>
    <name evidence="1" type="ORF">D5H75_16720</name>
</gene>
<dbReference type="OrthoDB" id="3524665at2"/>
<dbReference type="Pfam" id="PF16702">
    <property type="entry name" value="DUF5063"/>
    <property type="match status" value="1"/>
</dbReference>
<evidence type="ECO:0000313" key="2">
    <source>
        <dbReference type="Proteomes" id="UP000265768"/>
    </source>
</evidence>
<accession>A0A3A4AS87</accession>
<dbReference type="InterPro" id="IPR032025">
    <property type="entry name" value="DUF5063"/>
</dbReference>
<dbReference type="Proteomes" id="UP000265768">
    <property type="component" value="Unassembled WGS sequence"/>
</dbReference>